<evidence type="ECO:0000313" key="2">
    <source>
        <dbReference type="EMBL" id="KAK7949085.1"/>
    </source>
</evidence>
<proteinExistence type="predicted"/>
<gene>
    <name evidence="2" type="ORF">PG986_009971</name>
</gene>
<organism evidence="2 3">
    <name type="scientific">Apiospora aurea</name>
    <dbReference type="NCBI Taxonomy" id="335848"/>
    <lineage>
        <taxon>Eukaryota</taxon>
        <taxon>Fungi</taxon>
        <taxon>Dikarya</taxon>
        <taxon>Ascomycota</taxon>
        <taxon>Pezizomycotina</taxon>
        <taxon>Sordariomycetes</taxon>
        <taxon>Xylariomycetidae</taxon>
        <taxon>Amphisphaeriales</taxon>
        <taxon>Apiosporaceae</taxon>
        <taxon>Apiospora</taxon>
    </lineage>
</organism>
<accession>A0ABR1Q978</accession>
<dbReference type="Proteomes" id="UP001391051">
    <property type="component" value="Unassembled WGS sequence"/>
</dbReference>
<feature type="region of interest" description="Disordered" evidence="1">
    <location>
        <begin position="1"/>
        <end position="28"/>
    </location>
</feature>
<dbReference type="EMBL" id="JAQQWE010000006">
    <property type="protein sequence ID" value="KAK7949085.1"/>
    <property type="molecule type" value="Genomic_DNA"/>
</dbReference>
<sequence>MSTETFSVLEKPEDGSEVRRQQAQSDPTPLCTAAIVEAAAPTHAALAPGSTSAQTNGNRLSYRSSLRVPFSHHLSVIQTSLQNAGNLSGKMGSFKTTGKRLWPR</sequence>
<feature type="region of interest" description="Disordered" evidence="1">
    <location>
        <begin position="85"/>
        <end position="104"/>
    </location>
</feature>
<feature type="compositionally biased region" description="Basic and acidic residues" evidence="1">
    <location>
        <begin position="10"/>
        <end position="20"/>
    </location>
</feature>
<dbReference type="RefSeq" id="XP_066698591.1">
    <property type="nucleotide sequence ID" value="XM_066846193.1"/>
</dbReference>
<protein>
    <submittedName>
        <fullName evidence="2">Uncharacterized protein</fullName>
    </submittedName>
</protein>
<keyword evidence="3" id="KW-1185">Reference proteome</keyword>
<reference evidence="2 3" key="1">
    <citation type="submission" date="2023-01" db="EMBL/GenBank/DDBJ databases">
        <title>Analysis of 21 Apiospora genomes using comparative genomics revels a genus with tremendous synthesis potential of carbohydrate active enzymes and secondary metabolites.</title>
        <authorList>
            <person name="Sorensen T."/>
        </authorList>
    </citation>
    <scope>NUCLEOTIDE SEQUENCE [LARGE SCALE GENOMIC DNA]</scope>
    <source>
        <strain evidence="2 3">CBS 24483</strain>
    </source>
</reference>
<evidence type="ECO:0000313" key="3">
    <source>
        <dbReference type="Proteomes" id="UP001391051"/>
    </source>
</evidence>
<evidence type="ECO:0000256" key="1">
    <source>
        <dbReference type="SAM" id="MobiDB-lite"/>
    </source>
</evidence>
<comment type="caution">
    <text evidence="2">The sequence shown here is derived from an EMBL/GenBank/DDBJ whole genome shotgun (WGS) entry which is preliminary data.</text>
</comment>
<dbReference type="GeneID" id="92079255"/>
<name>A0ABR1Q978_9PEZI</name>